<reference evidence="3 4" key="1">
    <citation type="journal article" date="2022" name="Int. J. Syst. Evol. Microbiol.">
        <title>Pseudomonas petroselini sp. nov., a pathogen causing bacterial rot of parsley in Japan.</title>
        <authorList>
            <person name="Sawada H."/>
            <person name="Fujikawa T."/>
            <person name="Osada S."/>
            <person name="Satou M."/>
        </authorList>
    </citation>
    <scope>NUCLEOTIDE SEQUENCE [LARGE SCALE GENOMIC DNA]</scope>
    <source>
        <strain evidence="3 4">MAFF 311096</strain>
    </source>
</reference>
<name>A0ABS8QN33_9PSED</name>
<dbReference type="PANTHER" id="PTHR32182">
    <property type="entry name" value="DNA REPLICATION AND REPAIR PROTEIN RECF"/>
    <property type="match status" value="1"/>
</dbReference>
<dbReference type="SMART" id="SM00382">
    <property type="entry name" value="AAA"/>
    <property type="match status" value="1"/>
</dbReference>
<dbReference type="PANTHER" id="PTHR32182:SF0">
    <property type="entry name" value="DNA REPLICATION AND REPAIR PROTEIN RECF"/>
    <property type="match status" value="1"/>
</dbReference>
<feature type="coiled-coil region" evidence="1">
    <location>
        <begin position="510"/>
        <end position="551"/>
    </location>
</feature>
<accession>A0ABS8QN33</accession>
<sequence length="888" mass="99315">MASARQDFERFVGWLYQPEKDIPADVRRLAALVLSKFDELAGTSRQRSQRSIYLVELIRRELEGTADIAPVAVAQADLGTWPWAKLRHLTLGPFRGFRAAEPFDLTKQIVLFYGPNGSGKTSLCEGLEYALLGDVEEAGSKRIAARTYLANVHDGRFSAPILKATDQQGREVNVVANADTYRFCFVEKNRIDAFSRIAARPNAQRAELIATLFGMDQFNEFVGHFNESIDGQLILLGEQQTTLTARRNALAADRTTVENEAASQQALAEEEAALAKEYDAEITYDVLKELIGTPETPGRLQELEAILEAVPLNVLGVTRQGLLDAFEKTHKCDEELKDIVEALRARSDQVSFKALYDSVLALQEVVGDRCPACDTPLKGQTHVAADPYLRAGEGLKQLEELGVLQEQQQVTQTTFGQASRELRQMFSPVAAFIDAHPGENKAISQWIGQLPEEPVERWWSSIYPQTAVIQDALPSLDEILPVVDRMAAQDVASLQAQQDRQPHIMERRRLNEFQLKVQAQDLKRQQLQENVEAANSRINAFDETNAELIAQTNQEILDIKRDTPFKGTYDRFLLELRSYRDQLPGQLIAGLNDAAKDLYNAFNRNDRDEDKLFALHLPIGGEGKIEICFQGNPGARVDALHILSEGHIRCLGLAILMAKAKSIECPVIVFDDAINAIDHDHRGGIRETIFESDHFAQTQLIVTCHSNEFIKDIQQHLPVQRRNGCQVYLLRHHDGNYQPRVTGNVPSANYIAKARAAREALNDRDALAASRQALEMLSEKVWRWLGSHDQGVLNIMLAGVGAEPGLRNLCEALVKKLRDAQTFNHANKGPLLTAYDRILGIPATNLVWTYLNKGTHEEADRDDFDAELVESVVHTLEELDHLDLRAGR</sequence>
<gene>
    <name evidence="3" type="ORF">LRQ20_01645</name>
</gene>
<reference evidence="3 4" key="2">
    <citation type="journal article" date="2023" name="Plant Pathol.">
        <title>Dismantling and reorganizing Pseudomonas marginalis sensu#lato.</title>
        <authorList>
            <person name="Sawada H."/>
            <person name="Fujikawa T."/>
            <person name="Satou M."/>
        </authorList>
    </citation>
    <scope>NUCLEOTIDE SEQUENCE [LARGE SCALE GENOMIC DNA]</scope>
    <source>
        <strain evidence="3 4">MAFF 311096</strain>
    </source>
</reference>
<evidence type="ECO:0000313" key="4">
    <source>
        <dbReference type="Proteomes" id="UP001154922"/>
    </source>
</evidence>
<dbReference type="Proteomes" id="UP001154922">
    <property type="component" value="Unassembled WGS sequence"/>
</dbReference>
<dbReference type="InterPro" id="IPR003395">
    <property type="entry name" value="RecF/RecN/SMC_N"/>
</dbReference>
<keyword evidence="4" id="KW-1185">Reference proteome</keyword>
<dbReference type="EMBL" id="JAJOZI010000007">
    <property type="protein sequence ID" value="MCD7037062.1"/>
    <property type="molecule type" value="Genomic_DNA"/>
</dbReference>
<evidence type="ECO:0000259" key="2">
    <source>
        <dbReference type="SMART" id="SM00382"/>
    </source>
</evidence>
<evidence type="ECO:0000313" key="3">
    <source>
        <dbReference type="EMBL" id="MCD7037062.1"/>
    </source>
</evidence>
<evidence type="ECO:0000256" key="1">
    <source>
        <dbReference type="SAM" id="Coils"/>
    </source>
</evidence>
<keyword evidence="1" id="KW-0175">Coiled coil</keyword>
<feature type="domain" description="AAA+ ATPase" evidence="2">
    <location>
        <begin position="106"/>
        <end position="729"/>
    </location>
</feature>
<proteinExistence type="predicted"/>
<dbReference type="SUPFAM" id="SSF52540">
    <property type="entry name" value="P-loop containing nucleoside triphosphate hydrolases"/>
    <property type="match status" value="1"/>
</dbReference>
<dbReference type="InterPro" id="IPR003593">
    <property type="entry name" value="AAA+_ATPase"/>
</dbReference>
<dbReference type="Gene3D" id="3.40.50.300">
    <property type="entry name" value="P-loop containing nucleotide triphosphate hydrolases"/>
    <property type="match status" value="2"/>
</dbReference>
<organism evidence="3 4">
    <name type="scientific">Pseudomonas petroselini</name>
    <dbReference type="NCBI Taxonomy" id="2899822"/>
    <lineage>
        <taxon>Bacteria</taxon>
        <taxon>Pseudomonadati</taxon>
        <taxon>Pseudomonadota</taxon>
        <taxon>Gammaproteobacteria</taxon>
        <taxon>Pseudomonadales</taxon>
        <taxon>Pseudomonadaceae</taxon>
        <taxon>Pseudomonas</taxon>
    </lineage>
</organism>
<dbReference type="Pfam" id="PF02463">
    <property type="entry name" value="SMC_N"/>
    <property type="match status" value="1"/>
</dbReference>
<dbReference type="RefSeq" id="WP_231807526.1">
    <property type="nucleotide sequence ID" value="NZ_CP173614.1"/>
</dbReference>
<dbReference type="InterPro" id="IPR027417">
    <property type="entry name" value="P-loop_NTPase"/>
</dbReference>
<comment type="caution">
    <text evidence="3">The sequence shown here is derived from an EMBL/GenBank/DDBJ whole genome shotgun (WGS) entry which is preliminary data.</text>
</comment>
<protein>
    <submittedName>
        <fullName evidence="3">AAA family ATPase</fullName>
    </submittedName>
</protein>